<feature type="domain" description="Anaphase-promoting complex subunit 4-like WD40" evidence="6">
    <location>
        <begin position="41"/>
        <end position="126"/>
    </location>
</feature>
<dbReference type="EMBL" id="LR746277">
    <property type="protein sequence ID" value="CAA7408172.1"/>
    <property type="molecule type" value="Genomic_DNA"/>
</dbReference>
<evidence type="ECO:0000313" key="8">
    <source>
        <dbReference type="EMBL" id="CAA7408172.1"/>
    </source>
</evidence>
<evidence type="ECO:0000313" key="9">
    <source>
        <dbReference type="Proteomes" id="UP000663760"/>
    </source>
</evidence>
<keyword evidence="5" id="KW-0131">Cell cycle</keyword>
<dbReference type="PANTHER" id="PTHR13260">
    <property type="entry name" value="ANAPHASE PROMOTING COMPLEX SUBUNIT 4 APC4"/>
    <property type="match status" value="1"/>
</dbReference>
<dbReference type="PANTHER" id="PTHR13260:SF0">
    <property type="entry name" value="ANAPHASE-PROMOTING COMPLEX SUBUNIT 4"/>
    <property type="match status" value="1"/>
</dbReference>
<sequence length="802" mass="89850">MDPGEEVEMDTEEEAHSPTAAAVHFQLQLDKPIPSQIRIAEWNPEKDLLAMVTEDSKIFLHRFNWQRLWTVSPGKCITSLCWRPDGKMIAVGLEDGSIALHDVENGKLLRSIKSHDAAVVCLNWEEDAQPIGREESNVSPYEDRTPRFFPPAPRIPQMPGLSSGDAGLNDDLEDTFGELSYNSHKRFNILCSGDNDGDICFSIFGIFSIGKINICKVAICTPSMNEIFTCQLMNASLHKLSLSRNLCQLTVLAFGGLSEDENGGSVLQKKDHAELKDKYLHLKDSHVGLHCLRLDTSIFRSRRNELYQVALQASSIEDLIEVIRASLSVMYKQWSDAMSTFYEKCDSLASLIIDHGLDSSPEEEFLSLLLGARSSPPLHQFLVNSLGEVGLKRVIKAVDGAGKELNLIIREHLQPAAEIIGFRIGELRGLSRWRSRYHSVGLDEKLIDNATERAGILLVQVERFLRVLAIVIHELQNFFSWLMRCIKLLMSESATPVSLPNIELIITFLKFHYNCDPVKQLLEGSEVLHDIEVDVDTMRRIEELRAFGGFLDTGYLRRTLTKEFGELENSLKEAFSMPFSTISRRICCEDFLPLYPISSPYAVTSLNPPASVSYVKDETVDTSICYTSGGRQVDYICFKIPDDSMDMINSIGIIKRFSSQSGTTEEGVSSLQAIVIRVPSDYECIDLSPYKDGQIVLLLNETVATSETPGNSCMMMFRTENLPFVSISRSIREDLWKLHELKAFAVDLDLESGKLRCISHSLSAPLAVSASRGVACVFASRKRALVYILDEDEDEDEAFDAE</sequence>
<dbReference type="SMART" id="SM00320">
    <property type="entry name" value="WD40"/>
    <property type="match status" value="1"/>
</dbReference>
<evidence type="ECO:0000259" key="7">
    <source>
        <dbReference type="Pfam" id="PF12896"/>
    </source>
</evidence>
<dbReference type="Proteomes" id="UP000663760">
    <property type="component" value="Chromosome 14"/>
</dbReference>
<gene>
    <name evidence="8" type="ORF">SI8410_14018850</name>
</gene>
<dbReference type="Gene3D" id="2.130.10.10">
    <property type="entry name" value="YVTN repeat-like/Quinoprotein amine dehydrogenase"/>
    <property type="match status" value="1"/>
</dbReference>
<dbReference type="GO" id="GO:0005680">
    <property type="term" value="C:anaphase-promoting complex"/>
    <property type="evidence" value="ECO:0007669"/>
    <property type="project" value="InterPro"/>
</dbReference>
<dbReference type="InterPro" id="IPR024790">
    <property type="entry name" value="APC4_long_dom"/>
</dbReference>
<dbReference type="SUPFAM" id="SSF50978">
    <property type="entry name" value="WD40 repeat-like"/>
    <property type="match status" value="1"/>
</dbReference>
<protein>
    <recommendedName>
        <fullName evidence="1">Anaphase-promoting complex subunit 4</fullName>
    </recommendedName>
</protein>
<dbReference type="InterPro" id="IPR036322">
    <property type="entry name" value="WD40_repeat_dom_sf"/>
</dbReference>
<dbReference type="GO" id="GO:0051301">
    <property type="term" value="P:cell division"/>
    <property type="evidence" value="ECO:0007669"/>
    <property type="project" value="UniProtKB-KW"/>
</dbReference>
<evidence type="ECO:0000256" key="2">
    <source>
        <dbReference type="ARBA" id="ARBA00022618"/>
    </source>
</evidence>
<dbReference type="AlphaFoldDB" id="A0A7I8LEC4"/>
<dbReference type="InterPro" id="IPR024789">
    <property type="entry name" value="APC4"/>
</dbReference>
<evidence type="ECO:0000256" key="4">
    <source>
        <dbReference type="ARBA" id="ARBA00022786"/>
    </source>
</evidence>
<accession>A0A7I8LEC4</accession>
<dbReference type="InterPro" id="IPR001680">
    <property type="entry name" value="WD40_rpt"/>
</dbReference>
<feature type="domain" description="Anaphase-promoting complex subunit 4 long" evidence="7">
    <location>
        <begin position="290"/>
        <end position="492"/>
    </location>
</feature>
<evidence type="ECO:0000256" key="1">
    <source>
        <dbReference type="ARBA" id="ARBA00016067"/>
    </source>
</evidence>
<dbReference type="GO" id="GO:0031145">
    <property type="term" value="P:anaphase-promoting complex-dependent catabolic process"/>
    <property type="evidence" value="ECO:0007669"/>
    <property type="project" value="InterPro"/>
</dbReference>
<keyword evidence="4" id="KW-0833">Ubl conjugation pathway</keyword>
<dbReference type="GO" id="GO:0034399">
    <property type="term" value="C:nuclear periphery"/>
    <property type="evidence" value="ECO:0007669"/>
    <property type="project" value="TreeGrafter"/>
</dbReference>
<reference evidence="8" key="1">
    <citation type="submission" date="2020-02" db="EMBL/GenBank/DDBJ databases">
        <authorList>
            <person name="Scholz U."/>
            <person name="Mascher M."/>
            <person name="Fiebig A."/>
        </authorList>
    </citation>
    <scope>NUCLEOTIDE SEQUENCE</scope>
</reference>
<dbReference type="Pfam" id="PF12896">
    <property type="entry name" value="ANAPC4"/>
    <property type="match status" value="1"/>
</dbReference>
<evidence type="ECO:0000256" key="5">
    <source>
        <dbReference type="ARBA" id="ARBA00023306"/>
    </source>
</evidence>
<dbReference type="InterPro" id="IPR015943">
    <property type="entry name" value="WD40/YVTN_repeat-like_dom_sf"/>
</dbReference>
<name>A0A7I8LEC4_SPIIN</name>
<keyword evidence="3" id="KW-0498">Mitosis</keyword>
<dbReference type="OrthoDB" id="2110451at2759"/>
<dbReference type="Pfam" id="PF12894">
    <property type="entry name" value="ANAPC4_WD40"/>
    <property type="match status" value="1"/>
</dbReference>
<evidence type="ECO:0000259" key="6">
    <source>
        <dbReference type="Pfam" id="PF12894"/>
    </source>
</evidence>
<proteinExistence type="predicted"/>
<dbReference type="InterPro" id="IPR024977">
    <property type="entry name" value="Apc4-like_WD40_dom"/>
</dbReference>
<keyword evidence="9" id="KW-1185">Reference proteome</keyword>
<evidence type="ECO:0000256" key="3">
    <source>
        <dbReference type="ARBA" id="ARBA00022776"/>
    </source>
</evidence>
<keyword evidence="2" id="KW-0132">Cell division</keyword>
<organism evidence="8 9">
    <name type="scientific">Spirodela intermedia</name>
    <name type="common">Intermediate duckweed</name>
    <dbReference type="NCBI Taxonomy" id="51605"/>
    <lineage>
        <taxon>Eukaryota</taxon>
        <taxon>Viridiplantae</taxon>
        <taxon>Streptophyta</taxon>
        <taxon>Embryophyta</taxon>
        <taxon>Tracheophyta</taxon>
        <taxon>Spermatophyta</taxon>
        <taxon>Magnoliopsida</taxon>
        <taxon>Liliopsida</taxon>
        <taxon>Araceae</taxon>
        <taxon>Lemnoideae</taxon>
        <taxon>Spirodela</taxon>
    </lineage>
</organism>
<dbReference type="GO" id="GO:0070979">
    <property type="term" value="P:protein K11-linked ubiquitination"/>
    <property type="evidence" value="ECO:0007669"/>
    <property type="project" value="TreeGrafter"/>
</dbReference>